<organism evidence="5 6">
    <name type="scientific">Atopomonas hussainii</name>
    <dbReference type="NCBI Taxonomy" id="1429083"/>
    <lineage>
        <taxon>Bacteria</taxon>
        <taxon>Pseudomonadati</taxon>
        <taxon>Pseudomonadota</taxon>
        <taxon>Gammaproteobacteria</taxon>
        <taxon>Pseudomonadales</taxon>
        <taxon>Pseudomonadaceae</taxon>
        <taxon>Atopomonas</taxon>
    </lineage>
</organism>
<gene>
    <name evidence="5" type="ORF">SAMN05216214_101155</name>
</gene>
<dbReference type="STRING" id="1429083.GCA_001885685_02396"/>
<keyword evidence="1" id="KW-0805">Transcription regulation</keyword>
<evidence type="ECO:0000256" key="1">
    <source>
        <dbReference type="ARBA" id="ARBA00023015"/>
    </source>
</evidence>
<evidence type="ECO:0000259" key="4">
    <source>
        <dbReference type="PROSITE" id="PS01124"/>
    </source>
</evidence>
<dbReference type="InterPro" id="IPR018060">
    <property type="entry name" value="HTH_AraC"/>
</dbReference>
<accession>A0A1H7F9F5</accession>
<dbReference type="GO" id="GO:0009893">
    <property type="term" value="P:positive regulation of metabolic process"/>
    <property type="evidence" value="ECO:0007669"/>
    <property type="project" value="UniProtKB-ARBA"/>
</dbReference>
<sequence length="282" mass="30644">MHTLIHACQALAREDRALPFALYSAVHAQHLRNVTIAKPLLVVVLSGSKALGYAEPLTCRAGDFALLANNATLSVRNLPEAGDYLALLIEFEFADFAPPTPHQPAPALPSVPSQSSPAPRYVHGTVEPLLHTALLQFVQWSACAPAALWPLRRQELLQLLAVSGYPAVSQLCLPPSLSQRVYAVLGAEPRQTPDAATLAAQLAMSEATLRRRLSAEGTNLQTLKDNAKLSRALHLLQTGFAPIGQIAEQCGYHSQSRFTEKFKQHFGLTPTALRRTRLRETG</sequence>
<dbReference type="InterPro" id="IPR018062">
    <property type="entry name" value="HTH_AraC-typ_CS"/>
</dbReference>
<dbReference type="InterPro" id="IPR020449">
    <property type="entry name" value="Tscrpt_reg_AraC-type_HTH"/>
</dbReference>
<dbReference type="GO" id="GO:0000976">
    <property type="term" value="F:transcription cis-regulatory region binding"/>
    <property type="evidence" value="ECO:0007669"/>
    <property type="project" value="TreeGrafter"/>
</dbReference>
<dbReference type="AlphaFoldDB" id="A0A1H7F9F5"/>
<dbReference type="PROSITE" id="PS01124">
    <property type="entry name" value="HTH_ARAC_FAMILY_2"/>
    <property type="match status" value="1"/>
</dbReference>
<dbReference type="InterPro" id="IPR009057">
    <property type="entry name" value="Homeodomain-like_sf"/>
</dbReference>
<evidence type="ECO:0000256" key="3">
    <source>
        <dbReference type="ARBA" id="ARBA00023163"/>
    </source>
</evidence>
<keyword evidence="6" id="KW-1185">Reference proteome</keyword>
<dbReference type="GO" id="GO:0003700">
    <property type="term" value="F:DNA-binding transcription factor activity"/>
    <property type="evidence" value="ECO:0007669"/>
    <property type="project" value="InterPro"/>
</dbReference>
<evidence type="ECO:0000313" key="6">
    <source>
        <dbReference type="Proteomes" id="UP000185766"/>
    </source>
</evidence>
<dbReference type="PANTHER" id="PTHR47894">
    <property type="entry name" value="HTH-TYPE TRANSCRIPTIONAL REGULATOR GADX"/>
    <property type="match status" value="1"/>
</dbReference>
<dbReference type="PROSITE" id="PS00041">
    <property type="entry name" value="HTH_ARAC_FAMILY_1"/>
    <property type="match status" value="1"/>
</dbReference>
<reference evidence="5 6" key="1">
    <citation type="submission" date="2016-10" db="EMBL/GenBank/DDBJ databases">
        <authorList>
            <person name="de Groot N.N."/>
        </authorList>
    </citation>
    <scope>NUCLEOTIDE SEQUENCE [LARGE SCALE GENOMIC DNA]</scope>
    <source>
        <strain evidence="5 6">JCM 19513</strain>
    </source>
</reference>
<protein>
    <submittedName>
        <fullName evidence="5">AraC-type DNA-binding protein</fullName>
    </submittedName>
</protein>
<evidence type="ECO:0000256" key="2">
    <source>
        <dbReference type="ARBA" id="ARBA00023125"/>
    </source>
</evidence>
<dbReference type="SMART" id="SM00342">
    <property type="entry name" value="HTH_ARAC"/>
    <property type="match status" value="1"/>
</dbReference>
<dbReference type="SUPFAM" id="SSF46689">
    <property type="entry name" value="Homeodomain-like"/>
    <property type="match status" value="1"/>
</dbReference>
<keyword evidence="3" id="KW-0804">Transcription</keyword>
<feature type="domain" description="HTH araC/xylS-type" evidence="4">
    <location>
        <begin position="179"/>
        <end position="276"/>
    </location>
</feature>
<dbReference type="RefSeq" id="WP_074864135.1">
    <property type="nucleotide sequence ID" value="NZ_FOAS01000001.1"/>
</dbReference>
<evidence type="ECO:0000313" key="5">
    <source>
        <dbReference type="EMBL" id="SEK22726.1"/>
    </source>
</evidence>
<dbReference type="Proteomes" id="UP000185766">
    <property type="component" value="Unassembled WGS sequence"/>
</dbReference>
<dbReference type="PRINTS" id="PR00032">
    <property type="entry name" value="HTHARAC"/>
</dbReference>
<proteinExistence type="predicted"/>
<dbReference type="GO" id="GO:0005829">
    <property type="term" value="C:cytosol"/>
    <property type="evidence" value="ECO:0007669"/>
    <property type="project" value="TreeGrafter"/>
</dbReference>
<dbReference type="Pfam" id="PF12833">
    <property type="entry name" value="HTH_18"/>
    <property type="match status" value="1"/>
</dbReference>
<keyword evidence="2 5" id="KW-0238">DNA-binding</keyword>
<dbReference type="EMBL" id="FOAS01000001">
    <property type="protein sequence ID" value="SEK22726.1"/>
    <property type="molecule type" value="Genomic_DNA"/>
</dbReference>
<name>A0A1H7F9F5_9GAMM</name>
<dbReference type="Gene3D" id="1.10.10.60">
    <property type="entry name" value="Homeodomain-like"/>
    <property type="match status" value="1"/>
</dbReference>
<dbReference type="PANTHER" id="PTHR47894:SF4">
    <property type="entry name" value="HTH-TYPE TRANSCRIPTIONAL REGULATOR GADX"/>
    <property type="match status" value="1"/>
</dbReference>